<name>A0A1H3NC65_9RHOB</name>
<dbReference type="Proteomes" id="UP000199026">
    <property type="component" value="Unassembled WGS sequence"/>
</dbReference>
<evidence type="ECO:0000313" key="1">
    <source>
        <dbReference type="EMBL" id="SDY86507.1"/>
    </source>
</evidence>
<dbReference type="InterPro" id="IPR023614">
    <property type="entry name" value="Porin_dom_sf"/>
</dbReference>
<protein>
    <submittedName>
        <fullName evidence="1">Outer membrane protein OmpU</fullName>
    </submittedName>
</protein>
<evidence type="ECO:0000313" key="2">
    <source>
        <dbReference type="Proteomes" id="UP000199026"/>
    </source>
</evidence>
<dbReference type="AlphaFoldDB" id="A0A1H3NC65"/>
<reference evidence="1 2" key="1">
    <citation type="submission" date="2016-10" db="EMBL/GenBank/DDBJ databases">
        <authorList>
            <person name="de Groot N.N."/>
        </authorList>
    </citation>
    <scope>NUCLEOTIDE SEQUENCE [LARGE SCALE GENOMIC DNA]</scope>
    <source>
        <strain evidence="1 2">DSM 24677</strain>
    </source>
</reference>
<gene>
    <name evidence="1" type="ORF">SAMN05444486_1077</name>
</gene>
<organism evidence="1 2">
    <name type="scientific">Lentibacter algarum</name>
    <dbReference type="NCBI Taxonomy" id="576131"/>
    <lineage>
        <taxon>Bacteria</taxon>
        <taxon>Pseudomonadati</taxon>
        <taxon>Pseudomonadota</taxon>
        <taxon>Alphaproteobacteria</taxon>
        <taxon>Rhodobacterales</taxon>
        <taxon>Roseobacteraceae</taxon>
        <taxon>Lentibacter</taxon>
    </lineage>
</organism>
<accession>A0A1H3NC65</accession>
<keyword evidence="2" id="KW-1185">Reference proteome</keyword>
<dbReference type="Gene3D" id="2.40.160.10">
    <property type="entry name" value="Porin"/>
    <property type="match status" value="1"/>
</dbReference>
<dbReference type="EMBL" id="FNPR01000007">
    <property type="protein sequence ID" value="SDY86507.1"/>
    <property type="molecule type" value="Genomic_DNA"/>
</dbReference>
<sequence length="61" mass="6287">MSVGAATTVNAYYNDNEANTVDDKSYGLGVVHGLGGGASLRGGIVSVNDRTMADFGVLFNF</sequence>
<proteinExistence type="predicted"/>